<dbReference type="Pfam" id="PF00849">
    <property type="entry name" value="PseudoU_synth_2"/>
    <property type="match status" value="1"/>
</dbReference>
<dbReference type="PROSITE" id="PS01129">
    <property type="entry name" value="PSI_RLU"/>
    <property type="match status" value="1"/>
</dbReference>
<proteinExistence type="inferred from homology"/>
<evidence type="ECO:0000256" key="2">
    <source>
        <dbReference type="ARBA" id="ARBA00010876"/>
    </source>
</evidence>
<dbReference type="InterPro" id="IPR006224">
    <property type="entry name" value="PsdUridine_synth_RluA-like_CS"/>
</dbReference>
<sequence length="296" mass="32864">MRTVWIVEQEADGEVLKNYLRENKGFSRRLLKAMKAEGGKVLVNGLDYPLSGLVSSGDKVECILLSEERGHTLLAEPIPLSIKFEDDYLLIVDKLPGMAVIPSRQHPSGTVANALLAHYDKQGLNSTVHVVTRLDKDTSGLVLVAKNRYIHSLLSVSQKAGQISRTYEAVVEGHFEEEASTIDLPIGRKEGSIIERAVNNEGQEAVTHYKVLRSNNHLSLLSVKLETGRTHQIRVHFSHIGHPLAGDTLYGGGTEYIKRQALHCEHLSFSHPVTGEDLHFSSDLPEDIQLLIREMN</sequence>
<dbReference type="NCBIfam" id="TIGR00005">
    <property type="entry name" value="rluA_subfam"/>
    <property type="match status" value="1"/>
</dbReference>
<protein>
    <recommendedName>
        <fullName evidence="3">Pseudouridine synthase</fullName>
        <ecNumber evidence="3">5.4.99.-</ecNumber>
    </recommendedName>
</protein>
<dbReference type="SUPFAM" id="SSF55120">
    <property type="entry name" value="Pseudouridine synthase"/>
    <property type="match status" value="1"/>
</dbReference>
<comment type="similarity">
    <text evidence="2 3">Belongs to the pseudouridine synthase RluA family.</text>
</comment>
<dbReference type="EC" id="5.4.99.-" evidence="3"/>
<name>A0ABY9KZC1_9BACI</name>
<dbReference type="InterPro" id="IPR006225">
    <property type="entry name" value="PsdUridine_synth_RluC/D"/>
</dbReference>
<dbReference type="PANTHER" id="PTHR21600:SF35">
    <property type="entry name" value="PSEUDOURIDINE SYNTHASE"/>
    <property type="match status" value="1"/>
</dbReference>
<feature type="domain" description="Pseudouridine synthase RsuA/RluA-like" evidence="4">
    <location>
        <begin position="88"/>
        <end position="239"/>
    </location>
</feature>
<reference evidence="5" key="1">
    <citation type="submission" date="2023-06" db="EMBL/GenBank/DDBJ databases">
        <title>A Treasure from Seagulls: Isolation and Description of Aciduricobacillus qingdaonensis gen. nov., sp. nov., a Rare Obligately Uric Acid-utilizing Member in the Family Bacillaceae.</title>
        <authorList>
            <person name="Liu W."/>
            <person name="Wang B."/>
        </authorList>
    </citation>
    <scope>NUCLEOTIDE SEQUENCE</scope>
    <source>
        <strain evidence="5">44XB</strain>
    </source>
</reference>
<evidence type="ECO:0000313" key="5">
    <source>
        <dbReference type="EMBL" id="WLV25999.1"/>
    </source>
</evidence>
<dbReference type="InterPro" id="IPR006145">
    <property type="entry name" value="PsdUridine_synth_RsuA/RluA"/>
</dbReference>
<dbReference type="RefSeq" id="WP_348029786.1">
    <property type="nucleotide sequence ID" value="NZ_CP129113.1"/>
</dbReference>
<comment type="function">
    <text evidence="3">Responsible for synthesis of pseudouridine from uracil.</text>
</comment>
<gene>
    <name evidence="5" type="ORF">QR721_04945</name>
</gene>
<evidence type="ECO:0000256" key="3">
    <source>
        <dbReference type="RuleBase" id="RU362028"/>
    </source>
</evidence>
<dbReference type="Proteomes" id="UP001180087">
    <property type="component" value="Chromosome"/>
</dbReference>
<dbReference type="InterPro" id="IPR020103">
    <property type="entry name" value="PsdUridine_synth_cat_dom_sf"/>
</dbReference>
<dbReference type="EMBL" id="CP129113">
    <property type="protein sequence ID" value="WLV25999.1"/>
    <property type="molecule type" value="Genomic_DNA"/>
</dbReference>
<dbReference type="InterPro" id="IPR050188">
    <property type="entry name" value="RluA_PseudoU_synthase"/>
</dbReference>
<comment type="catalytic activity">
    <reaction evidence="1 3">
        <text>a uridine in RNA = a pseudouridine in RNA</text>
        <dbReference type="Rhea" id="RHEA:48348"/>
        <dbReference type="Rhea" id="RHEA-COMP:12068"/>
        <dbReference type="Rhea" id="RHEA-COMP:12069"/>
        <dbReference type="ChEBI" id="CHEBI:65314"/>
        <dbReference type="ChEBI" id="CHEBI:65315"/>
    </reaction>
</comment>
<dbReference type="PANTHER" id="PTHR21600">
    <property type="entry name" value="MITOCHONDRIAL RNA PSEUDOURIDINE SYNTHASE"/>
    <property type="match status" value="1"/>
</dbReference>
<evidence type="ECO:0000259" key="4">
    <source>
        <dbReference type="Pfam" id="PF00849"/>
    </source>
</evidence>
<dbReference type="Gene3D" id="3.30.2350.10">
    <property type="entry name" value="Pseudouridine synthase"/>
    <property type="match status" value="1"/>
</dbReference>
<evidence type="ECO:0000313" key="6">
    <source>
        <dbReference type="Proteomes" id="UP001180087"/>
    </source>
</evidence>
<dbReference type="GO" id="GO:0016853">
    <property type="term" value="F:isomerase activity"/>
    <property type="evidence" value="ECO:0007669"/>
    <property type="project" value="UniProtKB-KW"/>
</dbReference>
<dbReference type="CDD" id="cd02869">
    <property type="entry name" value="PseudoU_synth_RluA_like"/>
    <property type="match status" value="1"/>
</dbReference>
<accession>A0ABY9KZC1</accession>
<evidence type="ECO:0000256" key="1">
    <source>
        <dbReference type="ARBA" id="ARBA00000073"/>
    </source>
</evidence>
<keyword evidence="3 5" id="KW-0413">Isomerase</keyword>
<organism evidence="5 6">
    <name type="scientific">Aciduricibacillus chroicocephali</name>
    <dbReference type="NCBI Taxonomy" id="3054939"/>
    <lineage>
        <taxon>Bacteria</taxon>
        <taxon>Bacillati</taxon>
        <taxon>Bacillota</taxon>
        <taxon>Bacilli</taxon>
        <taxon>Bacillales</taxon>
        <taxon>Bacillaceae</taxon>
        <taxon>Aciduricibacillus</taxon>
    </lineage>
</organism>
<keyword evidence="6" id="KW-1185">Reference proteome</keyword>